<feature type="compositionally biased region" description="Low complexity" evidence="1">
    <location>
        <begin position="287"/>
        <end position="310"/>
    </location>
</feature>
<feature type="region of interest" description="Disordered" evidence="1">
    <location>
        <begin position="337"/>
        <end position="370"/>
    </location>
</feature>
<accession>A0A6H0XN34</accession>
<feature type="compositionally biased region" description="Basic and acidic residues" evidence="1">
    <location>
        <begin position="28"/>
        <end position="64"/>
    </location>
</feature>
<feature type="compositionally biased region" description="Basic and acidic residues" evidence="1">
    <location>
        <begin position="337"/>
        <end position="351"/>
    </location>
</feature>
<feature type="compositionally biased region" description="Polar residues" evidence="1">
    <location>
        <begin position="145"/>
        <end position="161"/>
    </location>
</feature>
<evidence type="ECO:0000313" key="3">
    <source>
        <dbReference type="Proteomes" id="UP000503462"/>
    </source>
</evidence>
<feature type="compositionally biased region" description="Low complexity" evidence="1">
    <location>
        <begin position="100"/>
        <end position="115"/>
    </location>
</feature>
<dbReference type="Proteomes" id="UP000503462">
    <property type="component" value="Chromosome 1"/>
</dbReference>
<name>A0A6H0XN34_9PEZI</name>
<proteinExistence type="predicted"/>
<feature type="region of interest" description="Disordered" evidence="1">
    <location>
        <begin position="138"/>
        <end position="316"/>
    </location>
</feature>
<evidence type="ECO:0000256" key="1">
    <source>
        <dbReference type="SAM" id="MobiDB-lite"/>
    </source>
</evidence>
<organism evidence="2 3">
    <name type="scientific">Peltaster fructicola</name>
    <dbReference type="NCBI Taxonomy" id="286661"/>
    <lineage>
        <taxon>Eukaryota</taxon>
        <taxon>Fungi</taxon>
        <taxon>Dikarya</taxon>
        <taxon>Ascomycota</taxon>
        <taxon>Pezizomycotina</taxon>
        <taxon>Dothideomycetes</taxon>
        <taxon>Dothideomycetes incertae sedis</taxon>
        <taxon>Peltaster</taxon>
    </lineage>
</organism>
<feature type="compositionally biased region" description="Basic and acidic residues" evidence="1">
    <location>
        <begin position="361"/>
        <end position="370"/>
    </location>
</feature>
<evidence type="ECO:0000313" key="2">
    <source>
        <dbReference type="EMBL" id="QIW96132.1"/>
    </source>
</evidence>
<sequence length="387" mass="42414">MDHEAEDQTYDIQFQRSGSAGRASSPRLDGRQSISREEQEAREYNDTLSRLEGRGEEDYDRSDSRPYSLRSSTNPSPAMMLQDYFADASARQQPKASRNRSPYSRSHLRSRSSGSALAPVMIRAHSMPAVHSLRAYDLSGAATPPSGSLSPNLTASHSPQRSPARVRSPFKTDDSGYFQLPRSPHWFETSSGGPIESIQEDSELDLTPRNSAAFVSASPAQPPAILSSRTGSMRRRPASPLYSVAAASPRLAPTSSPADANQESPALAPAKLPETSQTTFQLHHYASTSSFSSISSTPSSVRSRSPSISSLETIEDAPDAEFEAIEADRLWRLQLSEKGERGEDAGDDTARRKGFGFSRGRNSERKRWSVCGGERRADLDLETIWED</sequence>
<keyword evidence="3" id="KW-1185">Reference proteome</keyword>
<gene>
    <name evidence="2" type="ORF">AMS68_001650</name>
</gene>
<reference evidence="2 3" key="1">
    <citation type="journal article" date="2016" name="Sci. Rep.">
        <title>Peltaster fructicola genome reveals evolution from an invasive phytopathogen to an ectophytic parasite.</title>
        <authorList>
            <person name="Xu C."/>
            <person name="Chen H."/>
            <person name="Gleason M.L."/>
            <person name="Xu J.R."/>
            <person name="Liu H."/>
            <person name="Zhang R."/>
            <person name="Sun G."/>
        </authorList>
    </citation>
    <scope>NUCLEOTIDE SEQUENCE [LARGE SCALE GENOMIC DNA]</scope>
    <source>
        <strain evidence="2 3">LNHT1506</strain>
    </source>
</reference>
<protein>
    <submittedName>
        <fullName evidence="2">Uncharacterized protein</fullName>
    </submittedName>
</protein>
<feature type="compositionally biased region" description="Polar residues" evidence="1">
    <location>
        <begin position="253"/>
        <end position="264"/>
    </location>
</feature>
<dbReference type="OrthoDB" id="5400063at2759"/>
<dbReference type="AlphaFoldDB" id="A0A6H0XN34"/>
<feature type="compositionally biased region" description="Low complexity" evidence="1">
    <location>
        <begin position="16"/>
        <end position="25"/>
    </location>
</feature>
<dbReference type="EMBL" id="CP051139">
    <property type="protein sequence ID" value="QIW96132.1"/>
    <property type="molecule type" value="Genomic_DNA"/>
</dbReference>
<feature type="region of interest" description="Disordered" evidence="1">
    <location>
        <begin position="1"/>
        <end position="116"/>
    </location>
</feature>